<dbReference type="EMBL" id="RCZO01000014">
    <property type="protein sequence ID" value="TPG04256.1"/>
    <property type="molecule type" value="Genomic_DNA"/>
</dbReference>
<protein>
    <recommendedName>
        <fullName evidence="4">Lipoprotein</fullName>
    </recommendedName>
</protein>
<keyword evidence="3" id="KW-1185">Reference proteome</keyword>
<dbReference type="PROSITE" id="PS51257">
    <property type="entry name" value="PROKAR_LIPOPROTEIN"/>
    <property type="match status" value="1"/>
</dbReference>
<evidence type="ECO:0000313" key="2">
    <source>
        <dbReference type="EMBL" id="TPG04256.1"/>
    </source>
</evidence>
<accession>A0A502F751</accession>
<evidence type="ECO:0000313" key="3">
    <source>
        <dbReference type="Proteomes" id="UP000319486"/>
    </source>
</evidence>
<gene>
    <name evidence="2" type="ORF">EAH88_18050</name>
</gene>
<dbReference type="Proteomes" id="UP000319486">
    <property type="component" value="Unassembled WGS sequence"/>
</dbReference>
<dbReference type="AlphaFoldDB" id="A0A502F751"/>
<feature type="chain" id="PRO_5030107329" description="Lipoprotein" evidence="1">
    <location>
        <begin position="21"/>
        <end position="195"/>
    </location>
</feature>
<organism evidence="2 3">
    <name type="scientific">Rhodanobacter glycinis</name>
    <dbReference type="NCBI Taxonomy" id="582702"/>
    <lineage>
        <taxon>Bacteria</taxon>
        <taxon>Pseudomonadati</taxon>
        <taxon>Pseudomonadota</taxon>
        <taxon>Gammaproteobacteria</taxon>
        <taxon>Lysobacterales</taxon>
        <taxon>Rhodanobacteraceae</taxon>
        <taxon>Rhodanobacter</taxon>
    </lineage>
</organism>
<keyword evidence="1" id="KW-0732">Signal</keyword>
<comment type="caution">
    <text evidence="2">The sequence shown here is derived from an EMBL/GenBank/DDBJ whole genome shotgun (WGS) entry which is preliminary data.</text>
</comment>
<reference evidence="2 3" key="1">
    <citation type="journal article" date="2019" name="Environ. Microbiol.">
        <title>Species interactions and distinct microbial communities in high Arctic permafrost affected cryosols are associated with the CH4 and CO2 gas fluxes.</title>
        <authorList>
            <person name="Altshuler I."/>
            <person name="Hamel J."/>
            <person name="Turney S."/>
            <person name="Magnuson E."/>
            <person name="Levesque R."/>
            <person name="Greer C."/>
            <person name="Whyte L.G."/>
        </authorList>
    </citation>
    <scope>NUCLEOTIDE SEQUENCE [LARGE SCALE GENOMIC DNA]</scope>
    <source>
        <strain evidence="2 3">S13Y</strain>
    </source>
</reference>
<feature type="signal peptide" evidence="1">
    <location>
        <begin position="1"/>
        <end position="20"/>
    </location>
</feature>
<proteinExistence type="predicted"/>
<name>A0A502F751_9GAMM</name>
<evidence type="ECO:0008006" key="4">
    <source>
        <dbReference type="Google" id="ProtNLM"/>
    </source>
</evidence>
<evidence type="ECO:0000256" key="1">
    <source>
        <dbReference type="SAM" id="SignalP"/>
    </source>
</evidence>
<sequence>MTFMHRILIVLACATAAACATGQTKDAGIETGFVATVDGAAYLYTTDSHLSATIPIQLQYPGAKGSVQCCLRLQGDALEAPNGSTGPVSDALFGNPVFRYRLKQMPAALKGDPFIGAVVIGAPTATADATSAGTILRIGTAPSGNTSRVETCLGSEGSNLFLIADGKLRTQLYYAFGYDVTATCDPKLFDLPTAQ</sequence>